<dbReference type="PANTHER" id="PTHR11950:SF49">
    <property type="entry name" value="PROTEIN LOZENGE"/>
    <property type="match status" value="1"/>
</dbReference>
<comment type="subcellular location">
    <subcellularLocation>
        <location evidence="1">Nucleus</location>
    </subcellularLocation>
</comment>
<evidence type="ECO:0000313" key="8">
    <source>
        <dbReference type="Proteomes" id="UP000291343"/>
    </source>
</evidence>
<feature type="region of interest" description="Disordered" evidence="5">
    <location>
        <begin position="213"/>
        <end position="254"/>
    </location>
</feature>
<dbReference type="PANTHER" id="PTHR11950">
    <property type="entry name" value="RUNT RELATED"/>
    <property type="match status" value="1"/>
</dbReference>
<dbReference type="OrthoDB" id="10029800at2759"/>
<dbReference type="InParanoid" id="A0A482WXW2"/>
<dbReference type="InterPro" id="IPR008967">
    <property type="entry name" value="p53-like_TF_DNA-bd_sf"/>
</dbReference>
<evidence type="ECO:0000313" key="7">
    <source>
        <dbReference type="EMBL" id="RZF38152.1"/>
    </source>
</evidence>
<dbReference type="STRING" id="195883.A0A482WXW2"/>
<dbReference type="Gene3D" id="2.60.40.720">
    <property type="match status" value="1"/>
</dbReference>
<protein>
    <recommendedName>
        <fullName evidence="6">Runt domain-containing protein</fullName>
    </recommendedName>
</protein>
<accession>A0A482WXW2</accession>
<comment type="caution">
    <text evidence="7">The sequence shown here is derived from an EMBL/GenBank/DDBJ whole genome shotgun (WGS) entry which is preliminary data.</text>
</comment>
<dbReference type="FunFam" id="2.60.40.720:FF:000001">
    <property type="entry name" value="Runt-related transcription factor"/>
    <property type="match status" value="1"/>
</dbReference>
<dbReference type="GO" id="GO:0000978">
    <property type="term" value="F:RNA polymerase II cis-regulatory region sequence-specific DNA binding"/>
    <property type="evidence" value="ECO:0007669"/>
    <property type="project" value="TreeGrafter"/>
</dbReference>
<feature type="domain" description="Runt" evidence="6">
    <location>
        <begin position="46"/>
        <end position="174"/>
    </location>
</feature>
<evidence type="ECO:0000256" key="2">
    <source>
        <dbReference type="ARBA" id="ARBA00023015"/>
    </source>
</evidence>
<evidence type="ECO:0000256" key="1">
    <source>
        <dbReference type="ARBA" id="ARBA00004123"/>
    </source>
</evidence>
<name>A0A482WXW2_LAOST</name>
<dbReference type="InterPro" id="IPR013524">
    <property type="entry name" value="Runt_dom"/>
</dbReference>
<dbReference type="InterPro" id="IPR000040">
    <property type="entry name" value="AML1_Runt"/>
</dbReference>
<keyword evidence="4" id="KW-0539">Nucleus</keyword>
<dbReference type="Pfam" id="PF00853">
    <property type="entry name" value="Runt"/>
    <property type="match status" value="1"/>
</dbReference>
<keyword evidence="3" id="KW-0804">Transcription</keyword>
<dbReference type="GO" id="GO:0001709">
    <property type="term" value="P:cell fate determination"/>
    <property type="evidence" value="ECO:0007669"/>
    <property type="project" value="UniProtKB-ARBA"/>
</dbReference>
<evidence type="ECO:0000256" key="4">
    <source>
        <dbReference type="ARBA" id="ARBA00023242"/>
    </source>
</evidence>
<organism evidence="7 8">
    <name type="scientific">Laodelphax striatellus</name>
    <name type="common">Small brown planthopper</name>
    <name type="synonym">Delphax striatella</name>
    <dbReference type="NCBI Taxonomy" id="195883"/>
    <lineage>
        <taxon>Eukaryota</taxon>
        <taxon>Metazoa</taxon>
        <taxon>Ecdysozoa</taxon>
        <taxon>Arthropoda</taxon>
        <taxon>Hexapoda</taxon>
        <taxon>Insecta</taxon>
        <taxon>Pterygota</taxon>
        <taxon>Neoptera</taxon>
        <taxon>Paraneoptera</taxon>
        <taxon>Hemiptera</taxon>
        <taxon>Auchenorrhyncha</taxon>
        <taxon>Fulgoroidea</taxon>
        <taxon>Delphacidae</taxon>
        <taxon>Criomorphinae</taxon>
        <taxon>Laodelphax</taxon>
    </lineage>
</organism>
<dbReference type="EMBL" id="QKKF02022802">
    <property type="protein sequence ID" value="RZF38152.1"/>
    <property type="molecule type" value="Genomic_DNA"/>
</dbReference>
<keyword evidence="2" id="KW-0805">Transcription regulation</keyword>
<dbReference type="SMR" id="A0A482WXW2"/>
<dbReference type="InterPro" id="IPR012346">
    <property type="entry name" value="p53/RUNT-type_TF_DNA-bd_sf"/>
</dbReference>
<dbReference type="SUPFAM" id="SSF49417">
    <property type="entry name" value="p53-like transcription factors"/>
    <property type="match status" value="1"/>
</dbReference>
<dbReference type="PROSITE" id="PS51062">
    <property type="entry name" value="RUNT"/>
    <property type="match status" value="1"/>
</dbReference>
<gene>
    <name evidence="7" type="ORF">LSTR_LSTR005513</name>
</gene>
<dbReference type="PRINTS" id="PR00967">
    <property type="entry name" value="ONCOGENEAML1"/>
</dbReference>
<dbReference type="GO" id="GO:0005524">
    <property type="term" value="F:ATP binding"/>
    <property type="evidence" value="ECO:0007669"/>
    <property type="project" value="InterPro"/>
</dbReference>
<keyword evidence="8" id="KW-1185">Reference proteome</keyword>
<dbReference type="GO" id="GO:0005634">
    <property type="term" value="C:nucleus"/>
    <property type="evidence" value="ECO:0007669"/>
    <property type="project" value="UniProtKB-SubCell"/>
</dbReference>
<feature type="compositionally biased region" description="Polar residues" evidence="5">
    <location>
        <begin position="240"/>
        <end position="254"/>
    </location>
</feature>
<dbReference type="FunCoup" id="A0A482WXW2">
    <property type="interactions" value="133"/>
</dbReference>
<reference evidence="7 8" key="1">
    <citation type="journal article" date="2017" name="Gigascience">
        <title>Genome sequence of the small brown planthopper, Laodelphax striatellus.</title>
        <authorList>
            <person name="Zhu J."/>
            <person name="Jiang F."/>
            <person name="Wang X."/>
            <person name="Yang P."/>
            <person name="Bao Y."/>
            <person name="Zhao W."/>
            <person name="Wang W."/>
            <person name="Lu H."/>
            <person name="Wang Q."/>
            <person name="Cui N."/>
            <person name="Li J."/>
            <person name="Chen X."/>
            <person name="Luo L."/>
            <person name="Yu J."/>
            <person name="Kang L."/>
            <person name="Cui F."/>
        </authorList>
    </citation>
    <scope>NUCLEOTIDE SEQUENCE [LARGE SCALE GENOMIC DNA]</scope>
    <source>
        <strain evidence="7">Lst14</strain>
    </source>
</reference>
<evidence type="ECO:0000256" key="3">
    <source>
        <dbReference type="ARBA" id="ARBA00023163"/>
    </source>
</evidence>
<sequence>MHLPGIMTSDPCGKKRRRCGVEAAAGGETGAAPGGGSDELWWTERVLCEAQAEHPGELVRTGSPGFLCSSLPSHWRSNKTLPVAFKVVALGDVMDGTVVTIRAGNDENFCAELRNCTAVMKNQVAKFNDLRFVGRSGRGKSFTITITVASCPPQIATYNKAIKVTVDGPREPRSKTTLDVSGQAHQFRAIGLGQRPFLDSTFTCHLRELGSYRRTKEEVSSPEPPPPGHAPHYKMPGPSTPVNDSNSLGLTMEQGSWGNYSNAYSPGPGPTGNSAAPVPVPGYATSTSYPHANSELDPNMTHSAHHLPTVADQSGTMGGQTGEYSTMYKPTSPADQMEVATMGMMHHHQGAASGGGMACYDSYQPGAAAANNYWGPPPPAAAATSYHNYYPSNEAYLNAPPPAPPPPPPMVLYPSLYSTVNQNQIHLHLHSNDLKPSDQYNDDVTAIVASNNVTISSAGGSRQIEIGIRHNQLTDDLISRYNDRQHTDPSVWRPY</sequence>
<dbReference type="AlphaFoldDB" id="A0A482WXW2"/>
<dbReference type="Proteomes" id="UP000291343">
    <property type="component" value="Unassembled WGS sequence"/>
</dbReference>
<proteinExistence type="predicted"/>
<dbReference type="GO" id="GO:0000981">
    <property type="term" value="F:DNA-binding transcription factor activity, RNA polymerase II-specific"/>
    <property type="evidence" value="ECO:0007669"/>
    <property type="project" value="TreeGrafter"/>
</dbReference>
<evidence type="ECO:0000259" key="6">
    <source>
        <dbReference type="PROSITE" id="PS51062"/>
    </source>
</evidence>
<evidence type="ECO:0000256" key="5">
    <source>
        <dbReference type="SAM" id="MobiDB-lite"/>
    </source>
</evidence>